<evidence type="ECO:0000313" key="1">
    <source>
        <dbReference type="EMBL" id="KAI8428300.1"/>
    </source>
</evidence>
<accession>A0ACC0JVS8</accession>
<keyword evidence="2" id="KW-1185">Reference proteome</keyword>
<comment type="caution">
    <text evidence="1">The sequence shown here is derived from an EMBL/GenBank/DDBJ whole genome shotgun (WGS) entry which is preliminary data.</text>
</comment>
<proteinExistence type="predicted"/>
<name>A0ACC0JVS8_CHOFU</name>
<organism evidence="1 2">
    <name type="scientific">Choristoneura fumiferana</name>
    <name type="common">Spruce budworm moth</name>
    <name type="synonym">Archips fumiferana</name>
    <dbReference type="NCBI Taxonomy" id="7141"/>
    <lineage>
        <taxon>Eukaryota</taxon>
        <taxon>Metazoa</taxon>
        <taxon>Ecdysozoa</taxon>
        <taxon>Arthropoda</taxon>
        <taxon>Hexapoda</taxon>
        <taxon>Insecta</taxon>
        <taxon>Pterygota</taxon>
        <taxon>Neoptera</taxon>
        <taxon>Endopterygota</taxon>
        <taxon>Lepidoptera</taxon>
        <taxon>Glossata</taxon>
        <taxon>Ditrysia</taxon>
        <taxon>Tortricoidea</taxon>
        <taxon>Tortricidae</taxon>
        <taxon>Tortricinae</taxon>
        <taxon>Choristoneura</taxon>
    </lineage>
</organism>
<evidence type="ECO:0000313" key="2">
    <source>
        <dbReference type="Proteomes" id="UP001064048"/>
    </source>
</evidence>
<gene>
    <name evidence="1" type="ORF">MSG28_002503</name>
</gene>
<protein>
    <submittedName>
        <fullName evidence="1">Uncharacterized protein</fullName>
    </submittedName>
</protein>
<dbReference type="Proteomes" id="UP001064048">
    <property type="component" value="Chromosome 3"/>
</dbReference>
<dbReference type="EMBL" id="CM046103">
    <property type="protein sequence ID" value="KAI8428300.1"/>
    <property type="molecule type" value="Genomic_DNA"/>
</dbReference>
<reference evidence="1 2" key="1">
    <citation type="journal article" date="2022" name="Genome Biol. Evol.">
        <title>The Spruce Budworm Genome: Reconstructing the Evolutionary History of Antifreeze Proteins.</title>
        <authorList>
            <person name="Beliveau C."/>
            <person name="Gagne P."/>
            <person name="Picq S."/>
            <person name="Vernygora O."/>
            <person name="Keeling C.I."/>
            <person name="Pinkney K."/>
            <person name="Doucet D."/>
            <person name="Wen F."/>
            <person name="Johnston J.S."/>
            <person name="Maaroufi H."/>
            <person name="Boyle B."/>
            <person name="Laroche J."/>
            <person name="Dewar K."/>
            <person name="Juretic N."/>
            <person name="Blackburn G."/>
            <person name="Nisole A."/>
            <person name="Brunet B."/>
            <person name="Brandao M."/>
            <person name="Lumley L."/>
            <person name="Duan J."/>
            <person name="Quan G."/>
            <person name="Lucarotti C.J."/>
            <person name="Roe A.D."/>
            <person name="Sperling F.A.H."/>
            <person name="Levesque R.C."/>
            <person name="Cusson M."/>
        </authorList>
    </citation>
    <scope>NUCLEOTIDE SEQUENCE [LARGE SCALE GENOMIC DNA]</scope>
    <source>
        <strain evidence="1">Glfc:IPQL:Cfum</strain>
    </source>
</reference>
<sequence length="157" mass="17910">MVEDASEVEDVTSTLSHDELLEVTKSSVCTLISCDPLLSDLPTDIILEEVLAQIAVEHGQSITLYISREDEPALKVIVPQNSSIRDLKKAVARHFEIYQQRIGSKVKISWKYIWKTYDLNFDCLILDDDQSSIADYGVTNKVTLTFKKKRKKTRKFT</sequence>